<protein>
    <submittedName>
        <fullName evidence="1">PRC-barrel domain containing protein</fullName>
    </submittedName>
</protein>
<dbReference type="RefSeq" id="WP_219666143.1">
    <property type="nucleotide sequence ID" value="NZ_WTFF01000049.1"/>
</dbReference>
<dbReference type="InterPro" id="IPR014747">
    <property type="entry name" value="Bac_photo_RC_H_C"/>
</dbReference>
<dbReference type="Proteomes" id="UP000812013">
    <property type="component" value="Unassembled WGS sequence"/>
</dbReference>
<dbReference type="InterPro" id="IPR011033">
    <property type="entry name" value="PRC_barrel-like_sf"/>
</dbReference>
<name>A0ABS6Z4R6_9ACTN</name>
<accession>A0ABS6Z4R6</accession>
<gene>
    <name evidence="1" type="ORF">GPJ59_10090</name>
</gene>
<organism evidence="1 2">
    <name type="scientific">Streptomyces bambusae</name>
    <dbReference type="NCBI Taxonomy" id="1550616"/>
    <lineage>
        <taxon>Bacteria</taxon>
        <taxon>Bacillati</taxon>
        <taxon>Actinomycetota</taxon>
        <taxon>Actinomycetes</taxon>
        <taxon>Kitasatosporales</taxon>
        <taxon>Streptomycetaceae</taxon>
        <taxon>Streptomyces</taxon>
    </lineage>
</organism>
<sequence>MDTGMWAYAKSSGHVAGTDLAGFTVEASDGHIGRIDRHSADAGRSFIVVDTGPWILGRHVLVPAGLVREVDIQNETVRVAATKQQIKASPDFESGRHEDDVAFIRLIENYYAANRHV</sequence>
<dbReference type="SUPFAM" id="SSF50346">
    <property type="entry name" value="PRC-barrel domain"/>
    <property type="match status" value="1"/>
</dbReference>
<evidence type="ECO:0000313" key="1">
    <source>
        <dbReference type="EMBL" id="MBW5482223.1"/>
    </source>
</evidence>
<comment type="caution">
    <text evidence="1">The sequence shown here is derived from an EMBL/GenBank/DDBJ whole genome shotgun (WGS) entry which is preliminary data.</text>
</comment>
<keyword evidence="2" id="KW-1185">Reference proteome</keyword>
<dbReference type="Gene3D" id="3.90.50.10">
    <property type="entry name" value="Photosynthetic Reaction Center, subunit H, domain 2"/>
    <property type="match status" value="1"/>
</dbReference>
<proteinExistence type="predicted"/>
<dbReference type="EMBL" id="WTFF01000049">
    <property type="protein sequence ID" value="MBW5482223.1"/>
    <property type="molecule type" value="Genomic_DNA"/>
</dbReference>
<evidence type="ECO:0000313" key="2">
    <source>
        <dbReference type="Proteomes" id="UP000812013"/>
    </source>
</evidence>
<reference evidence="1 2" key="1">
    <citation type="submission" date="2019-12" db="EMBL/GenBank/DDBJ databases">
        <title>Genome sequence of Streptomyces bambusae.</title>
        <authorList>
            <person name="Bansal K."/>
            <person name="Choksket S."/>
            <person name="Korpole S."/>
            <person name="Patil P.B."/>
        </authorList>
    </citation>
    <scope>NUCLEOTIDE SEQUENCE [LARGE SCALE GENOMIC DNA]</scope>
    <source>
        <strain evidence="1 2">SK60</strain>
    </source>
</reference>